<dbReference type="Proteomes" id="UP000199682">
    <property type="component" value="Unassembled WGS sequence"/>
</dbReference>
<feature type="transmembrane region" description="Helical" evidence="1">
    <location>
        <begin position="41"/>
        <end position="65"/>
    </location>
</feature>
<dbReference type="RefSeq" id="WP_090015347.1">
    <property type="nucleotide sequence ID" value="NZ_FNET01000040.1"/>
</dbReference>
<feature type="transmembrane region" description="Helical" evidence="1">
    <location>
        <begin position="111"/>
        <end position="133"/>
    </location>
</feature>
<evidence type="ECO:0000256" key="1">
    <source>
        <dbReference type="SAM" id="Phobius"/>
    </source>
</evidence>
<keyword evidence="1" id="KW-0812">Transmembrane</keyword>
<reference evidence="3" key="1">
    <citation type="submission" date="2016-10" db="EMBL/GenBank/DDBJ databases">
        <authorList>
            <person name="Varghese N."/>
            <person name="Submissions S."/>
        </authorList>
    </citation>
    <scope>NUCLEOTIDE SEQUENCE [LARGE SCALE GENOMIC DNA]</scope>
    <source>
        <strain evidence="3">DSM 44796</strain>
    </source>
</reference>
<sequence>MLLRAVVGAVAGAMAGAGLLLAVYTFAWFCDGPGRTECGVAALVLLPSFFFFWMFVACVLITFGFRLGYQEGGGRTAGIGSGLWVVLGLAVLYVEAAYFHLHGQDDLRFVAYATVIVPCVAYTIASLGTGVVHLPETNRVPLKRAAAGAVSGAVAGFGFQAMFAGSEFIFHRTELALQTLPIWLLVGSGLTAGGLALARTGRCAAAASAGSLLWTLFVVYAAVLGMFSLESEVLRLVTVLLAASAYALGAVVTTSRARDHVRQAAAG</sequence>
<feature type="transmembrane region" description="Helical" evidence="1">
    <location>
        <begin position="233"/>
        <end position="252"/>
    </location>
</feature>
<accession>A0A1G9ZJE4</accession>
<feature type="transmembrane region" description="Helical" evidence="1">
    <location>
        <begin position="175"/>
        <end position="198"/>
    </location>
</feature>
<feature type="transmembrane region" description="Helical" evidence="1">
    <location>
        <begin position="205"/>
        <end position="227"/>
    </location>
</feature>
<keyword evidence="1" id="KW-0472">Membrane</keyword>
<feature type="transmembrane region" description="Helical" evidence="1">
    <location>
        <begin position="7"/>
        <end position="29"/>
    </location>
</feature>
<organism evidence="2 3">
    <name type="scientific">Lentzea albidocapillata subsp. violacea</name>
    <dbReference type="NCBI Taxonomy" id="128104"/>
    <lineage>
        <taxon>Bacteria</taxon>
        <taxon>Bacillati</taxon>
        <taxon>Actinomycetota</taxon>
        <taxon>Actinomycetes</taxon>
        <taxon>Pseudonocardiales</taxon>
        <taxon>Pseudonocardiaceae</taxon>
        <taxon>Lentzea</taxon>
    </lineage>
</organism>
<dbReference type="AlphaFoldDB" id="A0A1G9ZJE4"/>
<evidence type="ECO:0000313" key="3">
    <source>
        <dbReference type="Proteomes" id="UP000199682"/>
    </source>
</evidence>
<gene>
    <name evidence="2" type="ORF">SAMN04488074_14014</name>
</gene>
<evidence type="ECO:0000313" key="2">
    <source>
        <dbReference type="EMBL" id="SDN21449.1"/>
    </source>
</evidence>
<proteinExistence type="predicted"/>
<feature type="transmembrane region" description="Helical" evidence="1">
    <location>
        <begin position="145"/>
        <end position="163"/>
    </location>
</feature>
<dbReference type="EMBL" id="FNET01000040">
    <property type="protein sequence ID" value="SDN21449.1"/>
    <property type="molecule type" value="Genomic_DNA"/>
</dbReference>
<feature type="transmembrane region" description="Helical" evidence="1">
    <location>
        <begin position="77"/>
        <end position="99"/>
    </location>
</feature>
<protein>
    <submittedName>
        <fullName evidence="2">Uncharacterized protein</fullName>
    </submittedName>
</protein>
<keyword evidence="1" id="KW-1133">Transmembrane helix</keyword>
<name>A0A1G9ZJE4_9PSEU</name>